<evidence type="ECO:0000256" key="4">
    <source>
        <dbReference type="ARBA" id="ARBA00023136"/>
    </source>
</evidence>
<reference evidence="14" key="1">
    <citation type="submission" date="2017-04" db="EMBL/GenBank/DDBJ databases">
        <title>Function of individual gut microbiota members based on whole genome sequencing of pure cultures obtained from chicken caecum.</title>
        <authorList>
            <person name="Medvecky M."/>
            <person name="Cejkova D."/>
            <person name="Polansky O."/>
            <person name="Karasova D."/>
            <person name="Kubasova T."/>
            <person name="Cizek A."/>
            <person name="Rychlik I."/>
        </authorList>
    </citation>
    <scope>NUCLEOTIDE SEQUENCE [LARGE SCALE GENOMIC DNA]</scope>
    <source>
        <strain evidence="14">An109</strain>
    </source>
</reference>
<evidence type="ECO:0000313" key="13">
    <source>
        <dbReference type="EMBL" id="RGV17631.1"/>
    </source>
</evidence>
<dbReference type="InterPro" id="IPR011990">
    <property type="entry name" value="TPR-like_helical_dom_sf"/>
</dbReference>
<evidence type="ECO:0000256" key="5">
    <source>
        <dbReference type="ARBA" id="ARBA00023237"/>
    </source>
</evidence>
<dbReference type="Gene3D" id="1.25.40.390">
    <property type="match status" value="1"/>
</dbReference>
<accession>A0A1Y4VLE8</accession>
<dbReference type="EMBL" id="NFLW01000012">
    <property type="protein sequence ID" value="OUQ70949.1"/>
    <property type="molecule type" value="Genomic_DNA"/>
</dbReference>
<proteinExistence type="inferred from homology"/>
<evidence type="ECO:0000313" key="15">
    <source>
        <dbReference type="Proteomes" id="UP000261210"/>
    </source>
</evidence>
<evidence type="ECO:0000256" key="3">
    <source>
        <dbReference type="ARBA" id="ARBA00022729"/>
    </source>
</evidence>
<gene>
    <name evidence="11" type="ORF">B5E52_08375</name>
    <name evidence="13" type="ORF">DWW25_05385</name>
    <name evidence="12" type="ORF">DXD03_06500</name>
    <name evidence="10" type="ORF">GA398_15595</name>
    <name evidence="9" type="ORF">GA574_10970</name>
</gene>
<keyword evidence="3 6" id="KW-0732">Signal</keyword>
<dbReference type="InterPro" id="IPR033985">
    <property type="entry name" value="SusD-like_N"/>
</dbReference>
<dbReference type="RefSeq" id="WP_087318023.1">
    <property type="nucleotide sequence ID" value="NZ_CP072212.1"/>
</dbReference>
<evidence type="ECO:0000313" key="12">
    <source>
        <dbReference type="EMBL" id="RGK65308.1"/>
    </source>
</evidence>
<evidence type="ECO:0000313" key="18">
    <source>
        <dbReference type="Proteomes" id="UP000435059"/>
    </source>
</evidence>
<dbReference type="EMBL" id="QSQU01000007">
    <property type="protein sequence ID" value="RGK65308.1"/>
    <property type="molecule type" value="Genomic_DNA"/>
</dbReference>
<feature type="signal peptide" evidence="6">
    <location>
        <begin position="1"/>
        <end position="23"/>
    </location>
</feature>
<dbReference type="Proteomes" id="UP000435059">
    <property type="component" value="Unassembled WGS sequence"/>
</dbReference>
<reference evidence="11" key="2">
    <citation type="journal article" date="2018" name="BMC Genomics">
        <title>Whole genome sequencing and function prediction of 133 gut anaerobes isolated from chicken caecum in pure cultures.</title>
        <authorList>
            <person name="Medvecky M."/>
            <person name="Cejkova D."/>
            <person name="Polansky O."/>
            <person name="Karasova D."/>
            <person name="Kubasova T."/>
            <person name="Cizek A."/>
            <person name="Rychlik I."/>
        </authorList>
    </citation>
    <scope>NUCLEOTIDE SEQUENCE</scope>
    <source>
        <strain evidence="11">An109</strain>
    </source>
</reference>
<keyword evidence="4" id="KW-0472">Membrane</keyword>
<organism evidence="11 14">
    <name type="scientific">Bacteroides xylanisolvens</name>
    <dbReference type="NCBI Taxonomy" id="371601"/>
    <lineage>
        <taxon>Bacteria</taxon>
        <taxon>Pseudomonadati</taxon>
        <taxon>Bacteroidota</taxon>
        <taxon>Bacteroidia</taxon>
        <taxon>Bacteroidales</taxon>
        <taxon>Bacteroidaceae</taxon>
        <taxon>Bacteroides</taxon>
    </lineage>
</organism>
<evidence type="ECO:0000313" key="11">
    <source>
        <dbReference type="EMBL" id="OUQ70949.1"/>
    </source>
</evidence>
<dbReference type="Pfam" id="PF07980">
    <property type="entry name" value="SusD_RagB"/>
    <property type="match status" value="1"/>
</dbReference>
<protein>
    <submittedName>
        <fullName evidence="11">RagB/SusD family nutrient uptake outer membrane protein</fullName>
    </submittedName>
</protein>
<feature type="chain" id="PRO_5044568550" evidence="6">
    <location>
        <begin position="24"/>
        <end position="622"/>
    </location>
</feature>
<dbReference type="AlphaFoldDB" id="A0A1Y4VLE8"/>
<dbReference type="Proteomes" id="UP000196036">
    <property type="component" value="Unassembled WGS sequence"/>
</dbReference>
<evidence type="ECO:0000256" key="1">
    <source>
        <dbReference type="ARBA" id="ARBA00004442"/>
    </source>
</evidence>
<dbReference type="PROSITE" id="PS51257">
    <property type="entry name" value="PROKAR_LIPOPROTEIN"/>
    <property type="match status" value="1"/>
</dbReference>
<evidence type="ECO:0000313" key="16">
    <source>
        <dbReference type="Proteomes" id="UP000283369"/>
    </source>
</evidence>
<evidence type="ECO:0000313" key="9">
    <source>
        <dbReference type="EMBL" id="KAB6088014.1"/>
    </source>
</evidence>
<dbReference type="Proteomes" id="UP000261210">
    <property type="component" value="Unassembled WGS sequence"/>
</dbReference>
<evidence type="ECO:0000256" key="2">
    <source>
        <dbReference type="ARBA" id="ARBA00006275"/>
    </source>
</evidence>
<dbReference type="Proteomes" id="UP000434604">
    <property type="component" value="Unassembled WGS sequence"/>
</dbReference>
<sequence>MKKKIIILTAFMGLLLSACSDFLDRKPLTQPEDKGFLVGREQLENYINGLYSALPTPTQFGMSVRGEEVNSDNILAEKYDKRLNGENNQFSGATDWEKGYQNLRNVNYFFYHYEVPENLETDEVLSLRGEAYFLRAYWHFYLLTRFGDIPIMDDFWDGNATLEGLQIPASKRSDVARFILSDLKAAIGEIPEAKASLFPRSKYSGLRINKEAAAILAMRVALYEGSWEKYHKGTDFAKEDNSAEFFQEVLNWGDQQLFPAGLTLNTKETDDEAVNPEDAFAHLFNKGDYSQISEAVFWKKYSVDGGVYHVLGQLLAGGVIDNQGPAGLSKSLVDNYLNADGSFINPEDEKYKDFNQMFEGRDGRLLATVMHTGSKFRSAAGSKAAKPMNVKAYDATGTEEEMKEKNADIVCPNLTGDGKYKSVTGFHINLGIDTAYVEGNCETGIILFRYAEGLLCYAEAAAELEGKWNDAVLNKTLKPLRERAGVTWVEPKADPNFPFTGLTPLLQEIRRERRSELALQGFRLDDLMRWAEAGTLKGMKGRGRGAYLGEDGILYQSYSPKDHETLKSVLVDNDKWMDPLQQYLPNGYLFNLNRDYLLPIPQDELQMNHQIHQNPGWETVSE</sequence>
<evidence type="ECO:0000256" key="6">
    <source>
        <dbReference type="SAM" id="SignalP"/>
    </source>
</evidence>
<comment type="similarity">
    <text evidence="2">Belongs to the SusD family.</text>
</comment>
<dbReference type="EMBL" id="QRYV01000009">
    <property type="protein sequence ID" value="RGV17631.1"/>
    <property type="molecule type" value="Genomic_DNA"/>
</dbReference>
<dbReference type="EMBL" id="WDED01000024">
    <property type="protein sequence ID" value="KAB6146568.1"/>
    <property type="molecule type" value="Genomic_DNA"/>
</dbReference>
<comment type="caution">
    <text evidence="11">The sequence shown here is derived from an EMBL/GenBank/DDBJ whole genome shotgun (WGS) entry which is preliminary data.</text>
</comment>
<keyword evidence="5" id="KW-0998">Cell outer membrane</keyword>
<dbReference type="SUPFAM" id="SSF48452">
    <property type="entry name" value="TPR-like"/>
    <property type="match status" value="1"/>
</dbReference>
<dbReference type="GO" id="GO:0009279">
    <property type="term" value="C:cell outer membrane"/>
    <property type="evidence" value="ECO:0007669"/>
    <property type="project" value="UniProtKB-SubCell"/>
</dbReference>
<feature type="domain" description="RagB/SusD" evidence="7">
    <location>
        <begin position="327"/>
        <end position="617"/>
    </location>
</feature>
<evidence type="ECO:0000259" key="7">
    <source>
        <dbReference type="Pfam" id="PF07980"/>
    </source>
</evidence>
<feature type="domain" description="SusD-like N-terminal" evidence="8">
    <location>
        <begin position="21"/>
        <end position="222"/>
    </location>
</feature>
<evidence type="ECO:0000259" key="8">
    <source>
        <dbReference type="Pfam" id="PF14322"/>
    </source>
</evidence>
<evidence type="ECO:0000313" key="17">
    <source>
        <dbReference type="Proteomes" id="UP000434604"/>
    </source>
</evidence>
<evidence type="ECO:0000313" key="10">
    <source>
        <dbReference type="EMBL" id="KAB6146568.1"/>
    </source>
</evidence>
<name>A0A1Y4VLE8_9BACE</name>
<keyword evidence="18" id="KW-1185">Reference proteome</keyword>
<evidence type="ECO:0000313" key="14">
    <source>
        <dbReference type="Proteomes" id="UP000196036"/>
    </source>
</evidence>
<reference evidence="15 16" key="3">
    <citation type="submission" date="2018-08" db="EMBL/GenBank/DDBJ databases">
        <title>A genome reference for cultivated species of the human gut microbiota.</title>
        <authorList>
            <person name="Zou Y."/>
            <person name="Xue W."/>
            <person name="Luo G."/>
        </authorList>
    </citation>
    <scope>NUCLEOTIDE SEQUENCE [LARGE SCALE GENOMIC DNA]</scope>
    <source>
        <strain evidence="13 16">AF14-7</strain>
        <strain evidence="12 15">TF10-34</strain>
    </source>
</reference>
<reference evidence="17 18" key="4">
    <citation type="journal article" date="2019" name="Nat. Med.">
        <title>A library of human gut bacterial isolates paired with longitudinal multiomics data enables mechanistic microbiome research.</title>
        <authorList>
            <person name="Poyet M."/>
            <person name="Groussin M."/>
            <person name="Gibbons S.M."/>
            <person name="Avila-Pacheco J."/>
            <person name="Jiang X."/>
            <person name="Kearney S.M."/>
            <person name="Perrotta A.R."/>
            <person name="Berdy B."/>
            <person name="Zhao S."/>
            <person name="Lieberman T.D."/>
            <person name="Swanson P.K."/>
            <person name="Smith M."/>
            <person name="Roesemann S."/>
            <person name="Alexander J.E."/>
            <person name="Rich S.A."/>
            <person name="Livny J."/>
            <person name="Vlamakis H."/>
            <person name="Clish C."/>
            <person name="Bullock K."/>
            <person name="Deik A."/>
            <person name="Scott J."/>
            <person name="Pierce K.A."/>
            <person name="Xavier R.J."/>
            <person name="Alm E.J."/>
        </authorList>
    </citation>
    <scope>NUCLEOTIDE SEQUENCE [LARGE SCALE GENOMIC DNA]</scope>
    <source>
        <strain evidence="10 17">BIOML-A58</strain>
        <strain evidence="9 18">BIOML-A74</strain>
    </source>
</reference>
<comment type="subcellular location">
    <subcellularLocation>
        <location evidence="1">Cell outer membrane</location>
    </subcellularLocation>
</comment>
<dbReference type="Pfam" id="PF14322">
    <property type="entry name" value="SusD-like_3"/>
    <property type="match status" value="1"/>
</dbReference>
<dbReference type="Proteomes" id="UP000283369">
    <property type="component" value="Unassembled WGS sequence"/>
</dbReference>
<dbReference type="EMBL" id="WDES01000016">
    <property type="protein sequence ID" value="KAB6088014.1"/>
    <property type="molecule type" value="Genomic_DNA"/>
</dbReference>
<dbReference type="InterPro" id="IPR012944">
    <property type="entry name" value="SusD_RagB_dom"/>
</dbReference>